<evidence type="ECO:0000313" key="1">
    <source>
        <dbReference type="EMBL" id="CAH0582908.1"/>
    </source>
</evidence>
<dbReference type="EMBL" id="LR824015">
    <property type="protein sequence ID" value="CAH0582908.1"/>
    <property type="molecule type" value="Genomic_DNA"/>
</dbReference>
<dbReference type="AlphaFoldDB" id="A0A9P0BP82"/>
<dbReference type="OrthoDB" id="7413146at2759"/>
<dbReference type="Proteomes" id="UP001154114">
    <property type="component" value="Chromosome 12"/>
</dbReference>
<reference evidence="1" key="1">
    <citation type="submission" date="2021-12" db="EMBL/GenBank/DDBJ databases">
        <authorList>
            <person name="King R."/>
        </authorList>
    </citation>
    <scope>NUCLEOTIDE SEQUENCE</scope>
</reference>
<evidence type="ECO:0000313" key="2">
    <source>
        <dbReference type="Proteomes" id="UP001154114"/>
    </source>
</evidence>
<keyword evidence="2" id="KW-1185">Reference proteome</keyword>
<gene>
    <name evidence="1" type="ORF">CINC_LOCUS1940</name>
</gene>
<name>A0A9P0BP82_CHRIL</name>
<accession>A0A9P0BP82</accession>
<sequence length="120" mass="14227">MICISAVHCWLPSTKRTTTKNDTIFIPQDFLDRLNLANSLKVPTRDYCKNMFLLPENQYAVLPWWYHYCLGLKDKDDRGQANKHHLDSIHRYILNEAQAYKKRMKEKESKISELKRLLAS</sequence>
<organism evidence="1 2">
    <name type="scientific">Chrysodeixis includens</name>
    <name type="common">Soybean looper</name>
    <name type="synonym">Pseudoplusia includens</name>
    <dbReference type="NCBI Taxonomy" id="689277"/>
    <lineage>
        <taxon>Eukaryota</taxon>
        <taxon>Metazoa</taxon>
        <taxon>Ecdysozoa</taxon>
        <taxon>Arthropoda</taxon>
        <taxon>Hexapoda</taxon>
        <taxon>Insecta</taxon>
        <taxon>Pterygota</taxon>
        <taxon>Neoptera</taxon>
        <taxon>Endopterygota</taxon>
        <taxon>Lepidoptera</taxon>
        <taxon>Glossata</taxon>
        <taxon>Ditrysia</taxon>
        <taxon>Noctuoidea</taxon>
        <taxon>Noctuidae</taxon>
        <taxon>Plusiinae</taxon>
        <taxon>Chrysodeixis</taxon>
    </lineage>
</organism>
<protein>
    <submittedName>
        <fullName evidence="1">Uncharacterized protein</fullName>
    </submittedName>
</protein>
<proteinExistence type="predicted"/>